<keyword evidence="3" id="KW-1185">Reference proteome</keyword>
<protein>
    <submittedName>
        <fullName evidence="2">Uncharacterized protein</fullName>
    </submittedName>
</protein>
<sequence length="620" mass="70377">MTPIEDPTYYPSFSQQCAECIKEPSVKIKRESTEKFSITRKKEGIEEFLSESEENEQDRLQTLLHSLKLSRREDSGTLQDLRSLHDLLNFMSRKLLRTEDRYREIAGKYYSRAWFACPHNLNRTESMPATLIILANSFEGSTPLENRSFCMPFFVVSGLIRKGLSVISDMSKDFQQRLTSTMYIIKQADDLLVHANSHFNTLESFVQELSSSEWLQCLPETAVALRAGKCRSGIIDEALNFGVGIEHEARDISPLSGIPSLRLDTEEDEGGEFHASSEDYIQVIRQPGGGPHIPPVFGSFPLREVSETPFYNGPVEMPPLRQWPRTSTAPPASHNLTIQDTLSRTTTLHPSPRPQSMSPDSLPLRPRARDRAAALDFENLRASNTPSRTMILRPRSGLTSPASIRLRARTSTRSAVQNLENIRAQRAPFRAMLLRPSWPPISLPFRLQTQDRSTAPYPNRGSRSGEDMPLRAIILHSRRFRTSLESGMDGQRGQGQHLRRFRVDQQIQNQFGRVYQRNRAISRWEHPSEPMDVSTEATEGETNAETEASMEIQTQSEQSGGDDYRDYAILSALGIRTIEREGRREVGYPGGAMMRAFEALGTEDRRERLGEEDGFSRRRD</sequence>
<comment type="caution">
    <text evidence="2">The sequence shown here is derived from an EMBL/GenBank/DDBJ whole genome shotgun (WGS) entry which is preliminary data.</text>
</comment>
<dbReference type="EMBL" id="ML994290">
    <property type="protein sequence ID" value="KAF2197012.1"/>
    <property type="molecule type" value="Genomic_DNA"/>
</dbReference>
<evidence type="ECO:0000256" key="1">
    <source>
        <dbReference type="SAM" id="MobiDB-lite"/>
    </source>
</evidence>
<proteinExistence type="predicted"/>
<reference evidence="2" key="1">
    <citation type="journal article" date="2020" name="Stud. Mycol.">
        <title>101 Dothideomycetes genomes: a test case for predicting lifestyles and emergence of pathogens.</title>
        <authorList>
            <person name="Haridas S."/>
            <person name="Albert R."/>
            <person name="Binder M."/>
            <person name="Bloem J."/>
            <person name="Labutti K."/>
            <person name="Salamov A."/>
            <person name="Andreopoulos B."/>
            <person name="Baker S."/>
            <person name="Barry K."/>
            <person name="Bills G."/>
            <person name="Bluhm B."/>
            <person name="Cannon C."/>
            <person name="Castanera R."/>
            <person name="Culley D."/>
            <person name="Daum C."/>
            <person name="Ezra D."/>
            <person name="Gonzalez J."/>
            <person name="Henrissat B."/>
            <person name="Kuo A."/>
            <person name="Liang C."/>
            <person name="Lipzen A."/>
            <person name="Lutzoni F."/>
            <person name="Magnuson J."/>
            <person name="Mondo S."/>
            <person name="Nolan M."/>
            <person name="Ohm R."/>
            <person name="Pangilinan J."/>
            <person name="Park H.-J."/>
            <person name="Ramirez L."/>
            <person name="Alfaro M."/>
            <person name="Sun H."/>
            <person name="Tritt A."/>
            <person name="Yoshinaga Y."/>
            <person name="Zwiers L.-H."/>
            <person name="Turgeon B."/>
            <person name="Goodwin S."/>
            <person name="Spatafora J."/>
            <person name="Crous P."/>
            <person name="Grigoriev I."/>
        </authorList>
    </citation>
    <scope>NUCLEOTIDE SEQUENCE</scope>
    <source>
        <strain evidence="2">ATCC 74209</strain>
    </source>
</reference>
<feature type="region of interest" description="Disordered" evidence="1">
    <location>
        <begin position="344"/>
        <end position="365"/>
    </location>
</feature>
<feature type="region of interest" description="Disordered" evidence="1">
    <location>
        <begin position="599"/>
        <end position="620"/>
    </location>
</feature>
<name>A0A9P4JCM6_9PLEO</name>
<dbReference type="Proteomes" id="UP000799536">
    <property type="component" value="Unassembled WGS sequence"/>
</dbReference>
<dbReference type="AlphaFoldDB" id="A0A9P4JCM6"/>
<accession>A0A9P4JCM6</accession>
<feature type="compositionally biased region" description="Basic and acidic residues" evidence="1">
    <location>
        <begin position="602"/>
        <end position="620"/>
    </location>
</feature>
<dbReference type="OrthoDB" id="3800825at2759"/>
<organism evidence="2 3">
    <name type="scientific">Delitschia confertaspora ATCC 74209</name>
    <dbReference type="NCBI Taxonomy" id="1513339"/>
    <lineage>
        <taxon>Eukaryota</taxon>
        <taxon>Fungi</taxon>
        <taxon>Dikarya</taxon>
        <taxon>Ascomycota</taxon>
        <taxon>Pezizomycotina</taxon>
        <taxon>Dothideomycetes</taxon>
        <taxon>Pleosporomycetidae</taxon>
        <taxon>Pleosporales</taxon>
        <taxon>Delitschiaceae</taxon>
        <taxon>Delitschia</taxon>
    </lineage>
</organism>
<evidence type="ECO:0000313" key="2">
    <source>
        <dbReference type="EMBL" id="KAF2197012.1"/>
    </source>
</evidence>
<feature type="compositionally biased region" description="Polar residues" evidence="1">
    <location>
        <begin position="344"/>
        <end position="357"/>
    </location>
</feature>
<feature type="region of interest" description="Disordered" evidence="1">
    <location>
        <begin position="521"/>
        <end position="563"/>
    </location>
</feature>
<evidence type="ECO:0000313" key="3">
    <source>
        <dbReference type="Proteomes" id="UP000799536"/>
    </source>
</evidence>
<gene>
    <name evidence="2" type="ORF">GQ43DRAFT_484475</name>
</gene>